<evidence type="ECO:0000256" key="2">
    <source>
        <dbReference type="ARBA" id="ARBA00022692"/>
    </source>
</evidence>
<feature type="transmembrane region" description="Helical" evidence="5">
    <location>
        <begin position="189"/>
        <end position="212"/>
    </location>
</feature>
<dbReference type="Gene3D" id="1.20.1280.290">
    <property type="match status" value="2"/>
</dbReference>
<organism evidence="6 7">
    <name type="scientific">Serendipita vermifera MAFF 305830</name>
    <dbReference type="NCBI Taxonomy" id="933852"/>
    <lineage>
        <taxon>Eukaryota</taxon>
        <taxon>Fungi</taxon>
        <taxon>Dikarya</taxon>
        <taxon>Basidiomycota</taxon>
        <taxon>Agaricomycotina</taxon>
        <taxon>Agaricomycetes</taxon>
        <taxon>Sebacinales</taxon>
        <taxon>Serendipitaceae</taxon>
        <taxon>Serendipita</taxon>
    </lineage>
</organism>
<keyword evidence="7" id="KW-1185">Reference proteome</keyword>
<gene>
    <name evidence="6" type="ORF">M408DRAFT_78446</name>
</gene>
<feature type="transmembrane region" description="Helical" evidence="5">
    <location>
        <begin position="130"/>
        <end position="151"/>
    </location>
</feature>
<dbReference type="GO" id="GO:0016020">
    <property type="term" value="C:membrane"/>
    <property type="evidence" value="ECO:0007669"/>
    <property type="project" value="UniProtKB-SubCell"/>
</dbReference>
<dbReference type="HOGENOM" id="CLU_040201_0_0_1"/>
<feature type="transmembrane region" description="Helical" evidence="5">
    <location>
        <begin position="163"/>
        <end position="183"/>
    </location>
</feature>
<evidence type="ECO:0000313" key="6">
    <source>
        <dbReference type="EMBL" id="KIM22827.1"/>
    </source>
</evidence>
<dbReference type="InterPro" id="IPR051415">
    <property type="entry name" value="LAAT-1"/>
</dbReference>
<name>A0A0C2WZV9_SERVB</name>
<reference evidence="7" key="2">
    <citation type="submission" date="2015-01" db="EMBL/GenBank/DDBJ databases">
        <title>Evolutionary Origins and Diversification of the Mycorrhizal Mutualists.</title>
        <authorList>
            <consortium name="DOE Joint Genome Institute"/>
            <consortium name="Mycorrhizal Genomics Consortium"/>
            <person name="Kohler A."/>
            <person name="Kuo A."/>
            <person name="Nagy L.G."/>
            <person name="Floudas D."/>
            <person name="Copeland A."/>
            <person name="Barry K.W."/>
            <person name="Cichocki N."/>
            <person name="Veneault-Fourrey C."/>
            <person name="LaButti K."/>
            <person name="Lindquist E.A."/>
            <person name="Lipzen A."/>
            <person name="Lundell T."/>
            <person name="Morin E."/>
            <person name="Murat C."/>
            <person name="Riley R."/>
            <person name="Ohm R."/>
            <person name="Sun H."/>
            <person name="Tunlid A."/>
            <person name="Henrissat B."/>
            <person name="Grigoriev I.V."/>
            <person name="Hibbett D.S."/>
            <person name="Martin F."/>
        </authorList>
    </citation>
    <scope>NUCLEOTIDE SEQUENCE [LARGE SCALE GENOMIC DNA]</scope>
    <source>
        <strain evidence="7">MAFF 305830</strain>
    </source>
</reference>
<evidence type="ECO:0000256" key="1">
    <source>
        <dbReference type="ARBA" id="ARBA00004141"/>
    </source>
</evidence>
<dbReference type="AlphaFoldDB" id="A0A0C2WZV9"/>
<accession>A0A0C2WZV9</accession>
<protein>
    <submittedName>
        <fullName evidence="6">Uncharacterized protein</fullName>
    </submittedName>
</protein>
<feature type="transmembrane region" description="Helical" evidence="5">
    <location>
        <begin position="36"/>
        <end position="57"/>
    </location>
</feature>
<evidence type="ECO:0000313" key="7">
    <source>
        <dbReference type="Proteomes" id="UP000054097"/>
    </source>
</evidence>
<proteinExistence type="predicted"/>
<dbReference type="PANTHER" id="PTHR16201">
    <property type="entry name" value="SEVEN TRANSMEMBRANE PROTEIN 1-RELATED"/>
    <property type="match status" value="1"/>
</dbReference>
<evidence type="ECO:0000256" key="5">
    <source>
        <dbReference type="SAM" id="Phobius"/>
    </source>
</evidence>
<feature type="transmembrane region" description="Helical" evidence="5">
    <location>
        <begin position="95"/>
        <end position="118"/>
    </location>
</feature>
<feature type="transmembrane region" description="Helical" evidence="5">
    <location>
        <begin position="63"/>
        <end position="83"/>
    </location>
</feature>
<dbReference type="Proteomes" id="UP000054097">
    <property type="component" value="Unassembled WGS sequence"/>
</dbReference>
<reference evidence="6 7" key="1">
    <citation type="submission" date="2014-04" db="EMBL/GenBank/DDBJ databases">
        <authorList>
            <consortium name="DOE Joint Genome Institute"/>
            <person name="Kuo A."/>
            <person name="Zuccaro A."/>
            <person name="Kohler A."/>
            <person name="Nagy L.G."/>
            <person name="Floudas D."/>
            <person name="Copeland A."/>
            <person name="Barry K.W."/>
            <person name="Cichocki N."/>
            <person name="Veneault-Fourrey C."/>
            <person name="LaButti K."/>
            <person name="Lindquist E.A."/>
            <person name="Lipzen A."/>
            <person name="Lundell T."/>
            <person name="Morin E."/>
            <person name="Murat C."/>
            <person name="Sun H."/>
            <person name="Tunlid A."/>
            <person name="Henrissat B."/>
            <person name="Grigoriev I.V."/>
            <person name="Hibbett D.S."/>
            <person name="Martin F."/>
            <person name="Nordberg H.P."/>
            <person name="Cantor M.N."/>
            <person name="Hua S.X."/>
        </authorList>
    </citation>
    <scope>NUCLEOTIDE SEQUENCE [LARGE SCALE GENOMIC DNA]</scope>
    <source>
        <strain evidence="6 7">MAFF 305830</strain>
    </source>
</reference>
<sequence>MPTNVLAENIFGTIGTILWSGQIIPQIYKSYREKTTAGLSGLLMLLWAVSGAFLGVYTIVRNINIPLIVQPQVFGALAALSWVQTLYYDPKRSLWVCSLIFLTFVVVFAAFEAGMVYATRAAIEAGNQHVLPFFGGFSAVLIAVALIPQYIEIYRLKEVRGISLLFMALDIGGGIFSLLSLVFKPEFDGVASLSYIGVIVLDGIIVILQFILNPRAQRRREREDAMIPEITEHQNHDLTLGHQDKMPVLVTDSNRDDLSPVRSTGRS</sequence>
<dbReference type="OrthoDB" id="407617at2759"/>
<evidence type="ECO:0000256" key="4">
    <source>
        <dbReference type="ARBA" id="ARBA00023136"/>
    </source>
</evidence>
<comment type="subcellular location">
    <subcellularLocation>
        <location evidence="1">Membrane</location>
        <topology evidence="1">Multi-pass membrane protein</topology>
    </subcellularLocation>
</comment>
<dbReference type="Pfam" id="PF04193">
    <property type="entry name" value="PQ-loop"/>
    <property type="match status" value="2"/>
</dbReference>
<dbReference type="InterPro" id="IPR006603">
    <property type="entry name" value="PQ-loop_rpt"/>
</dbReference>
<dbReference type="EMBL" id="KN824347">
    <property type="protein sequence ID" value="KIM22827.1"/>
    <property type="molecule type" value="Genomic_DNA"/>
</dbReference>
<dbReference type="SMART" id="SM00679">
    <property type="entry name" value="CTNS"/>
    <property type="match status" value="2"/>
</dbReference>
<dbReference type="PANTHER" id="PTHR16201:SF37">
    <property type="entry name" value="PQ-LOOP REPEAT-CONTAINING PROTEIN"/>
    <property type="match status" value="1"/>
</dbReference>
<keyword evidence="3 5" id="KW-1133">Transmembrane helix</keyword>
<keyword evidence="2 5" id="KW-0812">Transmembrane</keyword>
<keyword evidence="4 5" id="KW-0472">Membrane</keyword>
<evidence type="ECO:0000256" key="3">
    <source>
        <dbReference type="ARBA" id="ARBA00022989"/>
    </source>
</evidence>